<comment type="similarity">
    <text evidence="1">Belongs to the TonB-dependent receptor family.</text>
</comment>
<dbReference type="Proteomes" id="UP001501411">
    <property type="component" value="Unassembled WGS sequence"/>
</dbReference>
<feature type="transmembrane region" description="Helical" evidence="3">
    <location>
        <begin position="264"/>
        <end position="283"/>
    </location>
</feature>
<feature type="domain" description="Peptidase M56" evidence="4">
    <location>
        <begin position="154"/>
        <end position="253"/>
    </location>
</feature>
<dbReference type="SUPFAM" id="SSF56935">
    <property type="entry name" value="Porins"/>
    <property type="match status" value="1"/>
</dbReference>
<dbReference type="PANTHER" id="PTHR34978">
    <property type="entry name" value="POSSIBLE SENSOR-TRANSDUCER PROTEIN BLAR"/>
    <property type="match status" value="1"/>
</dbReference>
<evidence type="ECO:0000256" key="3">
    <source>
        <dbReference type="SAM" id="Phobius"/>
    </source>
</evidence>
<dbReference type="InterPro" id="IPR052173">
    <property type="entry name" value="Beta-lactam_resp_regulator"/>
</dbReference>
<dbReference type="PANTHER" id="PTHR34978:SF3">
    <property type="entry name" value="SLR0241 PROTEIN"/>
    <property type="match status" value="1"/>
</dbReference>
<keyword evidence="7" id="KW-1185">Reference proteome</keyword>
<dbReference type="RefSeq" id="WP_345231109.1">
    <property type="nucleotide sequence ID" value="NZ_BAABIQ010000008.1"/>
</dbReference>
<gene>
    <name evidence="6" type="ORF">GCM10023231_14750</name>
</gene>
<feature type="transmembrane region" description="Helical" evidence="3">
    <location>
        <begin position="37"/>
        <end position="58"/>
    </location>
</feature>
<dbReference type="Pfam" id="PF05569">
    <property type="entry name" value="Peptidase_M56"/>
    <property type="match status" value="1"/>
</dbReference>
<name>A0ABP9AZW5_9SPHI</name>
<organism evidence="6 7">
    <name type="scientific">Olivibacter ginsenosidimutans</name>
    <dbReference type="NCBI Taxonomy" id="1176537"/>
    <lineage>
        <taxon>Bacteria</taxon>
        <taxon>Pseudomonadati</taxon>
        <taxon>Bacteroidota</taxon>
        <taxon>Sphingobacteriia</taxon>
        <taxon>Sphingobacteriales</taxon>
        <taxon>Sphingobacteriaceae</taxon>
        <taxon>Olivibacter</taxon>
    </lineage>
</organism>
<dbReference type="InterPro" id="IPR012910">
    <property type="entry name" value="Plug_dom"/>
</dbReference>
<accession>A0ABP9AZW5</accession>
<keyword evidence="1" id="KW-0998">Cell outer membrane</keyword>
<evidence type="ECO:0000256" key="1">
    <source>
        <dbReference type="PROSITE-ProRule" id="PRU01360"/>
    </source>
</evidence>
<dbReference type="PROSITE" id="PS52016">
    <property type="entry name" value="TONB_DEPENDENT_REC_3"/>
    <property type="match status" value="1"/>
</dbReference>
<dbReference type="Gene3D" id="2.170.130.10">
    <property type="entry name" value="TonB-dependent receptor, plug domain"/>
    <property type="match status" value="1"/>
</dbReference>
<feature type="transmembrane region" description="Helical" evidence="3">
    <location>
        <begin position="6"/>
        <end position="25"/>
    </location>
</feature>
<keyword evidence="1" id="KW-0813">Transport</keyword>
<keyword evidence="1" id="KW-1134">Transmembrane beta strand</keyword>
<evidence type="ECO:0008006" key="8">
    <source>
        <dbReference type="Google" id="ProtNLM"/>
    </source>
</evidence>
<keyword evidence="3" id="KW-1133">Transmembrane helix</keyword>
<dbReference type="InterPro" id="IPR008756">
    <property type="entry name" value="Peptidase_M56"/>
</dbReference>
<reference evidence="7" key="1">
    <citation type="journal article" date="2019" name="Int. J. Syst. Evol. Microbiol.">
        <title>The Global Catalogue of Microorganisms (GCM) 10K type strain sequencing project: providing services to taxonomists for standard genome sequencing and annotation.</title>
        <authorList>
            <consortium name="The Broad Institute Genomics Platform"/>
            <consortium name="The Broad Institute Genome Sequencing Center for Infectious Disease"/>
            <person name="Wu L."/>
            <person name="Ma J."/>
        </authorList>
    </citation>
    <scope>NUCLEOTIDE SEQUENCE [LARGE SCALE GENOMIC DNA]</scope>
    <source>
        <strain evidence="7">JCM 18200</strain>
    </source>
</reference>
<comment type="caution">
    <text evidence="6">The sequence shown here is derived from an EMBL/GenBank/DDBJ whole genome shotgun (WGS) entry which is preliminary data.</text>
</comment>
<feature type="domain" description="TonB-dependent receptor plug" evidence="5">
    <location>
        <begin position="346"/>
        <end position="404"/>
    </location>
</feature>
<evidence type="ECO:0000256" key="2">
    <source>
        <dbReference type="SAM" id="MobiDB-lite"/>
    </source>
</evidence>
<keyword evidence="1 3" id="KW-0472">Membrane</keyword>
<dbReference type="CDD" id="cd07341">
    <property type="entry name" value="M56_BlaR1_MecR1_like"/>
    <property type="match status" value="1"/>
</dbReference>
<dbReference type="InterPro" id="IPR037066">
    <property type="entry name" value="Plug_dom_sf"/>
</dbReference>
<evidence type="ECO:0000259" key="5">
    <source>
        <dbReference type="Pfam" id="PF07715"/>
    </source>
</evidence>
<dbReference type="Pfam" id="PF07715">
    <property type="entry name" value="Plug"/>
    <property type="match status" value="1"/>
</dbReference>
<dbReference type="EMBL" id="BAABIQ010000008">
    <property type="protein sequence ID" value="GAA4787666.1"/>
    <property type="molecule type" value="Genomic_DNA"/>
</dbReference>
<sequence>MPELIIYLLKANIVLTLFYLGYYFFLRKLTFYMLNRYYLLAGTLIALMYPLLDISSFLQRQEYLKSTAVLMVNWQELTSEVSPKIDGWDVSVGLFWLTVSFFAVRFFIRLFTLWRIHKQSEPSRYTTYDYRKVLLKINPFSFWKTIYVNPSLHKDADLDDIFKHELVHTQELHTLDVLLVELLTIGFWFNPTTWFMRQAIKENLEFITDRKVLASGVDRKSYQYSLVHIMTSDKHMIIGNHFSMQTLKKRIRMMNKRQSAKINLGKYVLVLPLIIVLALIFTISKAYEETQDISSNLVSKQLSATENNLKDSTKNTIGNSKPLKIAENPKQDTTKSRSVGITKIKVRKDSVDKKEGARIPGIKLGDPLYILDGKPISTLNAVNPNNIERIEVLKDTSAWAVYGPRYGTRAKNGVVLITTKVKHGETKKNADSVTNIHAENEVDIKSEIPKGTKFFVNGVSIKRDDFEQLDPNTIDSMNVVKDAATGKGSIYIVTKKKAK</sequence>
<proteinExistence type="inferred from homology"/>
<keyword evidence="1 3" id="KW-0812">Transmembrane</keyword>
<evidence type="ECO:0000313" key="6">
    <source>
        <dbReference type="EMBL" id="GAA4787666.1"/>
    </source>
</evidence>
<comment type="subcellular location">
    <subcellularLocation>
        <location evidence="1">Cell outer membrane</location>
        <topology evidence="1">Multi-pass membrane protein</topology>
    </subcellularLocation>
</comment>
<protein>
    <recommendedName>
        <fullName evidence="8">Peptidase M56 domain-containing protein</fullName>
    </recommendedName>
</protein>
<feature type="transmembrane region" description="Helical" evidence="3">
    <location>
        <begin position="94"/>
        <end position="114"/>
    </location>
</feature>
<evidence type="ECO:0000259" key="4">
    <source>
        <dbReference type="Pfam" id="PF05569"/>
    </source>
</evidence>
<dbReference type="InterPro" id="IPR039426">
    <property type="entry name" value="TonB-dep_rcpt-like"/>
</dbReference>
<evidence type="ECO:0000313" key="7">
    <source>
        <dbReference type="Proteomes" id="UP001501411"/>
    </source>
</evidence>
<feature type="region of interest" description="Disordered" evidence="2">
    <location>
        <begin position="310"/>
        <end position="337"/>
    </location>
</feature>